<organism evidence="1 2">
    <name type="scientific">Laceyella sacchari</name>
    <name type="common">Thermoactinomyces thalpophilus</name>
    <dbReference type="NCBI Taxonomy" id="37482"/>
    <lineage>
        <taxon>Bacteria</taxon>
        <taxon>Bacillati</taxon>
        <taxon>Bacillota</taxon>
        <taxon>Bacilli</taxon>
        <taxon>Bacillales</taxon>
        <taxon>Thermoactinomycetaceae</taxon>
        <taxon>Laceyella</taxon>
    </lineage>
</organism>
<keyword evidence="2" id="KW-1185">Reference proteome</keyword>
<proteinExistence type="predicted"/>
<dbReference type="EMBL" id="CP103866">
    <property type="protein sequence ID" value="UWE03040.1"/>
    <property type="molecule type" value="Genomic_DNA"/>
</dbReference>
<keyword evidence="1" id="KW-0946">Virion</keyword>
<gene>
    <name evidence="1" type="ORF">NYR52_13055</name>
</gene>
<accession>A0ABY5U1Z7</accession>
<evidence type="ECO:0000313" key="1">
    <source>
        <dbReference type="EMBL" id="UWE03040.1"/>
    </source>
</evidence>
<name>A0ABY5U1Z7_LACSH</name>
<dbReference type="RefSeq" id="WP_158283381.1">
    <property type="nucleotide sequence ID" value="NZ_CP103866.1"/>
</dbReference>
<dbReference type="InterPro" id="IPR012851">
    <property type="entry name" value="Spore_coat_CotF-like"/>
</dbReference>
<dbReference type="Pfam" id="PF07875">
    <property type="entry name" value="Coat_F"/>
    <property type="match status" value="1"/>
</dbReference>
<sequence>MMEWVMRDMIRDLLTTERTLSQHYLQAQHISANEELRQTLEQCLYEVNRVQTKLFNEMEQRGWLTLTTAGQQPIESAIIHWEQQLERHPELAAKE</sequence>
<reference evidence="1" key="1">
    <citation type="submission" date="2022-08" db="EMBL/GenBank/DDBJ databases">
        <title>The complete genome sequence of the thermophilic bacterium Laceyella sacchari FBKL4.010 reveals the basis for tetramethylpyrazine biosynthesis in Moutai-flavor Daqu.</title>
        <authorList>
            <person name="Li D."/>
            <person name="Huang W."/>
            <person name="Wang C."/>
            <person name="Qiu S."/>
        </authorList>
    </citation>
    <scope>NUCLEOTIDE SEQUENCE</scope>
    <source>
        <strain evidence="1">FBKL4.014</strain>
    </source>
</reference>
<evidence type="ECO:0000313" key="2">
    <source>
        <dbReference type="Proteomes" id="UP001058650"/>
    </source>
</evidence>
<protein>
    <submittedName>
        <fullName evidence="1">Spore coat protein</fullName>
    </submittedName>
</protein>
<dbReference type="Proteomes" id="UP001058650">
    <property type="component" value="Chromosome"/>
</dbReference>
<keyword evidence="1" id="KW-0167">Capsid protein</keyword>